<gene>
    <name evidence="1" type="ORF">UFOVP440_6</name>
</gene>
<accession>A0A6J5M638</accession>
<reference evidence="1" key="1">
    <citation type="submission" date="2020-04" db="EMBL/GenBank/DDBJ databases">
        <authorList>
            <person name="Chiriac C."/>
            <person name="Salcher M."/>
            <person name="Ghai R."/>
            <person name="Kavagutti S V."/>
        </authorList>
    </citation>
    <scope>NUCLEOTIDE SEQUENCE</scope>
</reference>
<sequence length="170" mass="19709">MTSICHLKKIIAGLLVNNLCTTRRKPVQLIHMFDSYLTRSVRSTRSQRAPKAGSSRVRLVLLASLLFNAVGVTSSHSVTESKEDKYKLYAHSRIENWTQFVCFHSLIEKENSTWSPTARNGSHYGIGQMRNKNYKLLDGYTQIDWTLRYITKRYQTPCKAWAFFKKNGYH</sequence>
<protein>
    <recommendedName>
        <fullName evidence="2">Transglycosylase SLT domain-containing protein</fullName>
    </recommendedName>
</protein>
<evidence type="ECO:0000313" key="1">
    <source>
        <dbReference type="EMBL" id="CAB4142178.1"/>
    </source>
</evidence>
<name>A0A6J5M638_9CAUD</name>
<proteinExistence type="predicted"/>
<evidence type="ECO:0008006" key="2">
    <source>
        <dbReference type="Google" id="ProtNLM"/>
    </source>
</evidence>
<organism evidence="1">
    <name type="scientific">uncultured Caudovirales phage</name>
    <dbReference type="NCBI Taxonomy" id="2100421"/>
    <lineage>
        <taxon>Viruses</taxon>
        <taxon>Duplodnaviria</taxon>
        <taxon>Heunggongvirae</taxon>
        <taxon>Uroviricota</taxon>
        <taxon>Caudoviricetes</taxon>
        <taxon>Peduoviridae</taxon>
        <taxon>Maltschvirus</taxon>
        <taxon>Maltschvirus maltsch</taxon>
    </lineage>
</organism>
<dbReference type="EMBL" id="LR796408">
    <property type="protein sequence ID" value="CAB4142178.1"/>
    <property type="molecule type" value="Genomic_DNA"/>
</dbReference>